<evidence type="ECO:0000259" key="3">
    <source>
        <dbReference type="Pfam" id="PF07687"/>
    </source>
</evidence>
<keyword evidence="2 4" id="KW-0378">Hydrolase</keyword>
<dbReference type="Proteomes" id="UP001499987">
    <property type="component" value="Unassembled WGS sequence"/>
</dbReference>
<dbReference type="InterPro" id="IPR036264">
    <property type="entry name" value="Bact_exopeptidase_dim_dom"/>
</dbReference>
<dbReference type="Gene3D" id="3.30.70.360">
    <property type="match status" value="1"/>
</dbReference>
<evidence type="ECO:0000256" key="2">
    <source>
        <dbReference type="ARBA" id="ARBA00022801"/>
    </source>
</evidence>
<name>A0ABN1TV99_9ACTN</name>
<feature type="domain" description="Peptidase M20 dimerisation" evidence="3">
    <location>
        <begin position="165"/>
        <end position="261"/>
    </location>
</feature>
<reference evidence="4 5" key="1">
    <citation type="journal article" date="2019" name="Int. J. Syst. Evol. Microbiol.">
        <title>The Global Catalogue of Microorganisms (GCM) 10K type strain sequencing project: providing services to taxonomists for standard genome sequencing and annotation.</title>
        <authorList>
            <consortium name="The Broad Institute Genomics Platform"/>
            <consortium name="The Broad Institute Genome Sequencing Center for Infectious Disease"/>
            <person name="Wu L."/>
            <person name="Ma J."/>
        </authorList>
    </citation>
    <scope>NUCLEOTIDE SEQUENCE [LARGE SCALE GENOMIC DNA]</scope>
    <source>
        <strain evidence="4 5">JCM 13002</strain>
    </source>
</reference>
<organism evidence="4 5">
    <name type="scientific">Kitasatospora arboriphila</name>
    <dbReference type="NCBI Taxonomy" id="258052"/>
    <lineage>
        <taxon>Bacteria</taxon>
        <taxon>Bacillati</taxon>
        <taxon>Actinomycetota</taxon>
        <taxon>Actinomycetes</taxon>
        <taxon>Kitasatosporales</taxon>
        <taxon>Streptomycetaceae</taxon>
        <taxon>Kitasatospora</taxon>
    </lineage>
</organism>
<dbReference type="PIRSF" id="PIRSF001235">
    <property type="entry name" value="Amidase_carbamoylase"/>
    <property type="match status" value="1"/>
</dbReference>
<dbReference type="InterPro" id="IPR010158">
    <property type="entry name" value="Amidase_Cbmase"/>
</dbReference>
<dbReference type="Gene3D" id="3.40.630.10">
    <property type="entry name" value="Zn peptidases"/>
    <property type="match status" value="2"/>
</dbReference>
<dbReference type="Pfam" id="PF07687">
    <property type="entry name" value="M20_dimer"/>
    <property type="match status" value="1"/>
</dbReference>
<evidence type="ECO:0000256" key="1">
    <source>
        <dbReference type="ARBA" id="ARBA00006153"/>
    </source>
</evidence>
<comment type="caution">
    <text evidence="4">The sequence shown here is derived from an EMBL/GenBank/DDBJ whole genome shotgun (WGS) entry which is preliminary data.</text>
</comment>
<dbReference type="PANTHER" id="PTHR32494">
    <property type="entry name" value="ALLANTOATE DEIMINASE-RELATED"/>
    <property type="match status" value="1"/>
</dbReference>
<keyword evidence="5" id="KW-1185">Reference proteome</keyword>
<sequence>MLATFGGREDGGVDRVAGSPADLASRVWLADRITAAGLHAWTDEVGNVFGRQPGSRGPWLLTGSHTDTVPVGGRLDGAYGAIAAVEVLRTLHEAGHPAAAAVETVGFWDEEGVLPTSNGGLVGSGTLVESGHIDEITGFVELHVEQGPRLESRRSTLAAVEGIVGIDRYLVVVRGQANHAGTTPMNVRADAGRAVAKIAAHLWETANEVDESMVVNVGAMQLYPGAPNVVPGEAHLTVEFRAESELSLLRAVERTRALVRRIGTEQGCSVEVSQLSHKPVVRFEDGYVDRIHEVCVRHDPTAARLMSYAGHDASALSSRVPTGMIFVPSTAGISHSPVEQTPKDDLILGAQVLLDLLVELESSRSHAVPVHSEAR</sequence>
<dbReference type="GO" id="GO:0016787">
    <property type="term" value="F:hydrolase activity"/>
    <property type="evidence" value="ECO:0007669"/>
    <property type="project" value="UniProtKB-KW"/>
</dbReference>
<protein>
    <submittedName>
        <fullName evidence="4">Zn-dependent hydrolase</fullName>
    </submittedName>
</protein>
<dbReference type="EMBL" id="BAAALD010000058">
    <property type="protein sequence ID" value="GAA1102821.1"/>
    <property type="molecule type" value="Genomic_DNA"/>
</dbReference>
<accession>A0ABN1TV99</accession>
<dbReference type="InterPro" id="IPR002933">
    <property type="entry name" value="Peptidase_M20"/>
</dbReference>
<comment type="similarity">
    <text evidence="1">Belongs to the peptidase M20 family.</text>
</comment>
<dbReference type="PANTHER" id="PTHR32494:SF5">
    <property type="entry name" value="ALLANTOATE AMIDOHYDROLASE"/>
    <property type="match status" value="1"/>
</dbReference>
<dbReference type="SUPFAM" id="SSF53187">
    <property type="entry name" value="Zn-dependent exopeptidases"/>
    <property type="match status" value="1"/>
</dbReference>
<dbReference type="SUPFAM" id="SSF55031">
    <property type="entry name" value="Bacterial exopeptidase dimerisation domain"/>
    <property type="match status" value="1"/>
</dbReference>
<gene>
    <name evidence="4" type="ORF">GCM10009663_51700</name>
</gene>
<dbReference type="InterPro" id="IPR011650">
    <property type="entry name" value="Peptidase_M20_dimer"/>
</dbReference>
<dbReference type="Pfam" id="PF01546">
    <property type="entry name" value="Peptidase_M20"/>
    <property type="match status" value="1"/>
</dbReference>
<evidence type="ECO:0000313" key="4">
    <source>
        <dbReference type="EMBL" id="GAA1102821.1"/>
    </source>
</evidence>
<proteinExistence type="inferred from homology"/>
<evidence type="ECO:0000313" key="5">
    <source>
        <dbReference type="Proteomes" id="UP001499987"/>
    </source>
</evidence>